<accession>A0ABT0PLN7</accession>
<protein>
    <submittedName>
        <fullName evidence="3">ISL3 family transposase</fullName>
    </submittedName>
</protein>
<evidence type="ECO:0000313" key="4">
    <source>
        <dbReference type="Proteomes" id="UP001203338"/>
    </source>
</evidence>
<name>A0ABT0PLN7_9GAMM</name>
<sequence length="323" mass="37496">KTINVPWAEPGSGFTAMFEALVIDWLHEASTQAVSRQMGLSWNAIDNIMQRAVKRGLQRRKLQPLKHIGIDETSFQKRHEYVTVVVDQERDIVVHVADERKKESLNQFYDTQSEQQLSELESVSMDMWPAFINTTLDRVPDAGTKIAFDKFHIAKALGEAVDKVRRQEHKVLTAEGHSILTGSKYQWLSNPENMSEKQWQNFIPLKDRVLKTARAWAIKELAMTLWHYSIRGWAIKAWRRWLSWALRCRLEPVRKVALMIKEHLWGIVNAIVLSVDNGRSEGMNAKIQRVKRRACGFRNRDRFRTAIYFHCGGLELYPCGVNR</sequence>
<dbReference type="InterPro" id="IPR002560">
    <property type="entry name" value="Transposase_DDE"/>
</dbReference>
<dbReference type="Pfam" id="PF13542">
    <property type="entry name" value="HTH_Tnp_ISL3"/>
    <property type="match status" value="1"/>
</dbReference>
<evidence type="ECO:0000259" key="1">
    <source>
        <dbReference type="Pfam" id="PF01610"/>
    </source>
</evidence>
<dbReference type="RefSeq" id="WP_249701975.1">
    <property type="nucleotide sequence ID" value="NZ_JAMFLX010000095.1"/>
</dbReference>
<dbReference type="Pfam" id="PF01610">
    <property type="entry name" value="DDE_Tnp_ISL3"/>
    <property type="match status" value="1"/>
</dbReference>
<feature type="domain" description="Transposase IS204/IS1001/IS1096/IS1165 DDE" evidence="1">
    <location>
        <begin position="68"/>
        <end position="307"/>
    </location>
</feature>
<feature type="domain" description="Transposase IS204/IS1001/IS1096/IS1165 helix-turn-helix" evidence="2">
    <location>
        <begin position="4"/>
        <end position="53"/>
    </location>
</feature>
<organism evidence="3 4">
    <name type="scientific">Parendozoicomonas callyspongiae</name>
    <dbReference type="NCBI Taxonomy" id="2942213"/>
    <lineage>
        <taxon>Bacteria</taxon>
        <taxon>Pseudomonadati</taxon>
        <taxon>Pseudomonadota</taxon>
        <taxon>Gammaproteobacteria</taxon>
        <taxon>Oceanospirillales</taxon>
        <taxon>Endozoicomonadaceae</taxon>
        <taxon>Parendozoicomonas</taxon>
    </lineage>
</organism>
<evidence type="ECO:0000259" key="2">
    <source>
        <dbReference type="Pfam" id="PF13542"/>
    </source>
</evidence>
<reference evidence="3 4" key="1">
    <citation type="submission" date="2022-05" db="EMBL/GenBank/DDBJ databases">
        <authorList>
            <person name="Park J.-S."/>
        </authorList>
    </citation>
    <scope>NUCLEOTIDE SEQUENCE [LARGE SCALE GENOMIC DNA]</scope>
    <source>
        <strain evidence="3 4">2012CJ34-2</strain>
    </source>
</reference>
<gene>
    <name evidence="3" type="ORF">M3P05_20415</name>
</gene>
<evidence type="ECO:0000313" key="3">
    <source>
        <dbReference type="EMBL" id="MCL6272283.1"/>
    </source>
</evidence>
<dbReference type="NCBIfam" id="NF033550">
    <property type="entry name" value="transpos_ISL3"/>
    <property type="match status" value="1"/>
</dbReference>
<dbReference type="PANTHER" id="PTHR33498:SF1">
    <property type="entry name" value="TRANSPOSASE FOR INSERTION SEQUENCE ELEMENT IS1557"/>
    <property type="match status" value="1"/>
</dbReference>
<dbReference type="InterPro" id="IPR047951">
    <property type="entry name" value="Transpos_ISL3"/>
</dbReference>
<comment type="caution">
    <text evidence="3">The sequence shown here is derived from an EMBL/GenBank/DDBJ whole genome shotgun (WGS) entry which is preliminary data.</text>
</comment>
<dbReference type="Proteomes" id="UP001203338">
    <property type="component" value="Unassembled WGS sequence"/>
</dbReference>
<keyword evidence="4" id="KW-1185">Reference proteome</keyword>
<dbReference type="PANTHER" id="PTHR33498">
    <property type="entry name" value="TRANSPOSASE FOR INSERTION SEQUENCE ELEMENT IS1557"/>
    <property type="match status" value="1"/>
</dbReference>
<proteinExistence type="predicted"/>
<dbReference type="EMBL" id="JAMFLX010000095">
    <property type="protein sequence ID" value="MCL6272283.1"/>
    <property type="molecule type" value="Genomic_DNA"/>
</dbReference>
<dbReference type="InterPro" id="IPR032877">
    <property type="entry name" value="Transposase_HTH"/>
</dbReference>
<feature type="non-terminal residue" evidence="3">
    <location>
        <position position="1"/>
    </location>
</feature>